<name>D8UJF6_VOLCA</name>
<dbReference type="Proteomes" id="UP000001058">
    <property type="component" value="Unassembled WGS sequence"/>
</dbReference>
<gene>
    <name evidence="2" type="ORF">VOLCADRAFT_100104</name>
</gene>
<dbReference type="AlphaFoldDB" id="D8UJF6"/>
<protein>
    <submittedName>
        <fullName evidence="2">Uncharacterized protein</fullName>
    </submittedName>
</protein>
<dbReference type="InParanoid" id="D8UJF6"/>
<dbReference type="GeneID" id="9628250"/>
<feature type="compositionally biased region" description="Polar residues" evidence="1">
    <location>
        <begin position="56"/>
        <end position="73"/>
    </location>
</feature>
<proteinExistence type="predicted"/>
<dbReference type="EMBL" id="GL378426">
    <property type="protein sequence ID" value="EFJ40143.1"/>
    <property type="molecule type" value="Genomic_DNA"/>
</dbReference>
<dbReference type="KEGG" id="vcn:VOLCADRAFT_100104"/>
<organism evidence="3">
    <name type="scientific">Volvox carteri f. nagariensis</name>
    <dbReference type="NCBI Taxonomy" id="3068"/>
    <lineage>
        <taxon>Eukaryota</taxon>
        <taxon>Viridiplantae</taxon>
        <taxon>Chlorophyta</taxon>
        <taxon>core chlorophytes</taxon>
        <taxon>Chlorophyceae</taxon>
        <taxon>CS clade</taxon>
        <taxon>Chlamydomonadales</taxon>
        <taxon>Volvocaceae</taxon>
        <taxon>Volvox</taxon>
    </lineage>
</organism>
<reference evidence="2 3" key="1">
    <citation type="journal article" date="2010" name="Science">
        <title>Genomic analysis of organismal complexity in the multicellular green alga Volvox carteri.</title>
        <authorList>
            <person name="Prochnik S.E."/>
            <person name="Umen J."/>
            <person name="Nedelcu A.M."/>
            <person name="Hallmann A."/>
            <person name="Miller S.M."/>
            <person name="Nishii I."/>
            <person name="Ferris P."/>
            <person name="Kuo A."/>
            <person name="Mitros T."/>
            <person name="Fritz-Laylin L.K."/>
            <person name="Hellsten U."/>
            <person name="Chapman J."/>
            <person name="Simakov O."/>
            <person name="Rensing S.A."/>
            <person name="Terry A."/>
            <person name="Pangilinan J."/>
            <person name="Kapitonov V."/>
            <person name="Jurka J."/>
            <person name="Salamov A."/>
            <person name="Shapiro H."/>
            <person name="Schmutz J."/>
            <person name="Grimwood J."/>
            <person name="Lindquist E."/>
            <person name="Lucas S."/>
            <person name="Grigoriev I.V."/>
            <person name="Schmitt R."/>
            <person name="Kirk D."/>
            <person name="Rokhsar D.S."/>
        </authorList>
    </citation>
    <scope>NUCLEOTIDE SEQUENCE [LARGE SCALE GENOMIC DNA]</scope>
    <source>
        <strain evidence="3">f. Nagariensis / Eve</strain>
    </source>
</reference>
<keyword evidence="3" id="KW-1185">Reference proteome</keyword>
<accession>D8UJF6</accession>
<sequence>MDLIGRVSIFNGRRGNSQHGLSQLEKVGLGPFGAWGQARVRGKGKGEYAAARPQRRASNTCLPNQASHTSTSSDARRAQTRLSSKVFICAFTDKAVADFVTSGTGRVWPTQLRVVCPLGGCSAGN</sequence>
<evidence type="ECO:0000313" key="2">
    <source>
        <dbReference type="EMBL" id="EFJ40143.1"/>
    </source>
</evidence>
<evidence type="ECO:0000313" key="3">
    <source>
        <dbReference type="Proteomes" id="UP000001058"/>
    </source>
</evidence>
<feature type="region of interest" description="Disordered" evidence="1">
    <location>
        <begin position="45"/>
        <end position="77"/>
    </location>
</feature>
<dbReference type="RefSeq" id="XP_002958800.1">
    <property type="nucleotide sequence ID" value="XM_002958754.1"/>
</dbReference>
<evidence type="ECO:0000256" key="1">
    <source>
        <dbReference type="SAM" id="MobiDB-lite"/>
    </source>
</evidence>